<comment type="catalytic activity">
    <reaction evidence="1">
        <text>ATP + protein L-histidine = ADP + protein N-phospho-L-histidine.</text>
        <dbReference type="EC" id="2.7.13.3"/>
    </reaction>
</comment>
<feature type="chain" id="PRO_5045834348" description="histidine kinase" evidence="9">
    <location>
        <begin position="31"/>
        <end position="774"/>
    </location>
</feature>
<keyword evidence="12" id="KW-1185">Reference proteome</keyword>
<evidence type="ECO:0000256" key="6">
    <source>
        <dbReference type="ARBA" id="ARBA00022777"/>
    </source>
</evidence>
<keyword evidence="7" id="KW-0067">ATP-binding</keyword>
<evidence type="ECO:0000313" key="12">
    <source>
        <dbReference type="Proteomes" id="UP000613030"/>
    </source>
</evidence>
<dbReference type="PANTHER" id="PTHR41523:SF8">
    <property type="entry name" value="ETHYLENE RESPONSE SENSOR PROTEIN"/>
    <property type="match status" value="1"/>
</dbReference>
<dbReference type="EMBL" id="JAERRB010000001">
    <property type="protein sequence ID" value="MBL0739870.1"/>
    <property type="molecule type" value="Genomic_DNA"/>
</dbReference>
<dbReference type="PANTHER" id="PTHR41523">
    <property type="entry name" value="TWO-COMPONENT SYSTEM SENSOR PROTEIN"/>
    <property type="match status" value="1"/>
</dbReference>
<dbReference type="InterPro" id="IPR011495">
    <property type="entry name" value="Sig_transdc_His_kin_sub2_dim/P"/>
</dbReference>
<feature type="signal peptide" evidence="9">
    <location>
        <begin position="1"/>
        <end position="30"/>
    </location>
</feature>
<comment type="caution">
    <text evidence="11">The sequence shown here is derived from an EMBL/GenBank/DDBJ whole genome shotgun (WGS) entry which is preliminary data.</text>
</comment>
<keyword evidence="8" id="KW-1133">Transmembrane helix</keyword>
<evidence type="ECO:0000313" key="11">
    <source>
        <dbReference type="EMBL" id="MBL0739870.1"/>
    </source>
</evidence>
<gene>
    <name evidence="11" type="ORF">JI741_01510</name>
</gene>
<keyword evidence="8" id="KW-0472">Membrane</keyword>
<keyword evidence="6" id="KW-0418">Kinase</keyword>
<evidence type="ECO:0000256" key="5">
    <source>
        <dbReference type="ARBA" id="ARBA00022741"/>
    </source>
</evidence>
<dbReference type="EC" id="2.7.13.3" evidence="2"/>
<feature type="domain" description="Histidine kinase" evidence="10">
    <location>
        <begin position="566"/>
        <end position="757"/>
    </location>
</feature>
<evidence type="ECO:0000256" key="3">
    <source>
        <dbReference type="ARBA" id="ARBA00022553"/>
    </source>
</evidence>
<dbReference type="Pfam" id="PF07568">
    <property type="entry name" value="HisKA_2"/>
    <property type="match status" value="1"/>
</dbReference>
<evidence type="ECO:0000256" key="8">
    <source>
        <dbReference type="SAM" id="Phobius"/>
    </source>
</evidence>
<dbReference type="InterPro" id="IPR011990">
    <property type="entry name" value="TPR-like_helical_dom_sf"/>
</dbReference>
<protein>
    <recommendedName>
        <fullName evidence="2">histidine kinase</fullName>
        <ecNumber evidence="2">2.7.13.3</ecNumber>
    </recommendedName>
</protein>
<dbReference type="SMART" id="SM00028">
    <property type="entry name" value="TPR"/>
    <property type="match status" value="7"/>
</dbReference>
<dbReference type="Proteomes" id="UP000613030">
    <property type="component" value="Unassembled WGS sequence"/>
</dbReference>
<reference evidence="11 12" key="1">
    <citation type="submission" date="2021-01" db="EMBL/GenBank/DDBJ databases">
        <title>Chryseolinea sp. Jin1 Genome sequencing and assembly.</title>
        <authorList>
            <person name="Kim I."/>
        </authorList>
    </citation>
    <scope>NUCLEOTIDE SEQUENCE [LARGE SCALE GENOMIC DNA]</scope>
    <source>
        <strain evidence="11 12">Jin1</strain>
    </source>
</reference>
<keyword evidence="8" id="KW-0812">Transmembrane</keyword>
<evidence type="ECO:0000256" key="4">
    <source>
        <dbReference type="ARBA" id="ARBA00022679"/>
    </source>
</evidence>
<dbReference type="SUPFAM" id="SSF48452">
    <property type="entry name" value="TPR-like"/>
    <property type="match status" value="3"/>
</dbReference>
<evidence type="ECO:0000256" key="2">
    <source>
        <dbReference type="ARBA" id="ARBA00012438"/>
    </source>
</evidence>
<proteinExistence type="predicted"/>
<name>A0ABS1KK98_9BACT</name>
<dbReference type="SMART" id="SM00387">
    <property type="entry name" value="HATPase_c"/>
    <property type="match status" value="1"/>
</dbReference>
<evidence type="ECO:0000256" key="7">
    <source>
        <dbReference type="ARBA" id="ARBA00022840"/>
    </source>
</evidence>
<evidence type="ECO:0000256" key="9">
    <source>
        <dbReference type="SAM" id="SignalP"/>
    </source>
</evidence>
<dbReference type="InterPro" id="IPR036890">
    <property type="entry name" value="HATPase_C_sf"/>
</dbReference>
<dbReference type="Pfam" id="PF02518">
    <property type="entry name" value="HATPase_c"/>
    <property type="match status" value="1"/>
</dbReference>
<dbReference type="SUPFAM" id="SSF55874">
    <property type="entry name" value="ATPase domain of HSP90 chaperone/DNA topoisomerase II/histidine kinase"/>
    <property type="match status" value="1"/>
</dbReference>
<keyword evidence="4" id="KW-0808">Transferase</keyword>
<feature type="transmembrane region" description="Helical" evidence="8">
    <location>
        <begin position="506"/>
        <end position="526"/>
    </location>
</feature>
<dbReference type="InterPro" id="IPR003594">
    <property type="entry name" value="HATPase_dom"/>
</dbReference>
<organism evidence="11 12">
    <name type="scientific">Chryseolinea lacunae</name>
    <dbReference type="NCBI Taxonomy" id="2801331"/>
    <lineage>
        <taxon>Bacteria</taxon>
        <taxon>Pseudomonadati</taxon>
        <taxon>Bacteroidota</taxon>
        <taxon>Cytophagia</taxon>
        <taxon>Cytophagales</taxon>
        <taxon>Fulvivirgaceae</taxon>
        <taxon>Chryseolinea</taxon>
    </lineage>
</organism>
<accession>A0ABS1KK98</accession>
<dbReference type="Gene3D" id="3.30.565.10">
    <property type="entry name" value="Histidine kinase-like ATPase, C-terminal domain"/>
    <property type="match status" value="1"/>
</dbReference>
<keyword evidence="3" id="KW-0597">Phosphoprotein</keyword>
<dbReference type="InterPro" id="IPR005467">
    <property type="entry name" value="His_kinase_dom"/>
</dbReference>
<keyword evidence="5" id="KW-0547">Nucleotide-binding</keyword>
<dbReference type="InterPro" id="IPR019734">
    <property type="entry name" value="TPR_rpt"/>
</dbReference>
<dbReference type="Gene3D" id="3.30.450.20">
    <property type="entry name" value="PAS domain"/>
    <property type="match status" value="1"/>
</dbReference>
<sequence length="774" mass="88339">MRQTVTEFNGIVRTCLVFFCSIGLLASAYAQPKLHDATAGLVQKLRQSKPDTSRLRLLNTLGEIYLRNSRLSDENTHVAIQYLQTAVQLSDSLHEQTGGHRYDSHRLLGEAFNRSREFDKSEAMFSRIVREQHALGDLGGEAATWFRKAMSLSDMETDPVRIDTAFGHAVRLYHSIGNYNREIEARLEMADAHSRWGDYDHAEQEFLDVIELSREHECVQLPYAYYLLAVVYRYSGNLNKGLGFAMDALKAMHDTGDTTRSSLCYGELGLLYQELNQPAQSEFYYKKCLATREKRNVRQYVIYRTASLLVTELIKQKKSREALTLLLGLKERNPPAGSPEAAIMAQSLANCYADLGDYDRAEKNFMDMTRRYRESEWSSEVIMIGEYDVGKFYVDHRQFKKAEPYLRHALTLVAGTSMARHKDIHYMLFKADSAAGRFLSAIHHFQQYKLLNDTIFDAAKSRQIEELHVQYQIEKKDEDIRLKDENISLLTQQSKLQDATLLQARVIRNLTLGALALLVLVLGLVYNQNRVKQRTNLRLEQQQREINQKNFSLQLLVNEKDWLVREIHHRVKNNFHMVVGLLGTQTAYLRSEEALRALADSQHRIHTMSLIHQKLYQSENLSAVVMADYIHELVSYLKDSFDTRHIRFVVTSERLDLDFSHSLPIGLILNEAITNAIKYAFPDGREGTINISLRHMSANKMCLSIADDGVGLPGDFNTQNTTMGVNLMRGLSEDISGVFSMETHQGTIISVTFAYEAPSLKKNTVATNHVNGSL</sequence>
<keyword evidence="9" id="KW-0732">Signal</keyword>
<evidence type="ECO:0000256" key="1">
    <source>
        <dbReference type="ARBA" id="ARBA00000085"/>
    </source>
</evidence>
<evidence type="ECO:0000259" key="10">
    <source>
        <dbReference type="PROSITE" id="PS50109"/>
    </source>
</evidence>
<dbReference type="Gene3D" id="1.25.40.10">
    <property type="entry name" value="Tetratricopeptide repeat domain"/>
    <property type="match status" value="3"/>
</dbReference>
<dbReference type="PROSITE" id="PS50109">
    <property type="entry name" value="HIS_KIN"/>
    <property type="match status" value="1"/>
</dbReference>
<dbReference type="RefSeq" id="WP_202006833.1">
    <property type="nucleotide sequence ID" value="NZ_JAERRB010000001.1"/>
</dbReference>
<dbReference type="Pfam" id="PF13181">
    <property type="entry name" value="TPR_8"/>
    <property type="match status" value="2"/>
</dbReference>